<organism evidence="2">
    <name type="scientific">Phaffia rhodozyma</name>
    <name type="common">Yeast</name>
    <name type="synonym">Xanthophyllomyces dendrorhous</name>
    <dbReference type="NCBI Taxonomy" id="264483"/>
    <lineage>
        <taxon>Eukaryota</taxon>
        <taxon>Fungi</taxon>
        <taxon>Dikarya</taxon>
        <taxon>Basidiomycota</taxon>
        <taxon>Agaricomycotina</taxon>
        <taxon>Tremellomycetes</taxon>
        <taxon>Cystofilobasidiales</taxon>
        <taxon>Mrakiaceae</taxon>
        <taxon>Phaffia</taxon>
    </lineage>
</organism>
<feature type="chain" id="PRO_5002521971" evidence="1">
    <location>
        <begin position="22"/>
        <end position="256"/>
    </location>
</feature>
<name>A0A0F7SFN9_PHARH</name>
<evidence type="ECO:0000256" key="1">
    <source>
        <dbReference type="SAM" id="SignalP"/>
    </source>
</evidence>
<keyword evidence="1" id="KW-0732">Signal</keyword>
<feature type="signal peptide" evidence="1">
    <location>
        <begin position="1"/>
        <end position="21"/>
    </location>
</feature>
<reference evidence="2" key="1">
    <citation type="submission" date="2014-08" db="EMBL/GenBank/DDBJ databases">
        <authorList>
            <person name="Sharma Rahul"/>
            <person name="Thines Marco"/>
        </authorList>
    </citation>
    <scope>NUCLEOTIDE SEQUENCE</scope>
</reference>
<evidence type="ECO:0000313" key="2">
    <source>
        <dbReference type="EMBL" id="CDZ96418.1"/>
    </source>
</evidence>
<protein>
    <submittedName>
        <fullName evidence="2">Uncharacterized protein</fullName>
    </submittedName>
</protein>
<proteinExistence type="predicted"/>
<dbReference type="EMBL" id="LN483144">
    <property type="protein sequence ID" value="CDZ96418.1"/>
    <property type="molecule type" value="Genomic_DNA"/>
</dbReference>
<dbReference type="AlphaFoldDB" id="A0A0F7SFN9"/>
<accession>A0A0F7SFN9</accession>
<sequence>MRSVLFLATAALSLFAGLSTAAPTLQSTDRKVQMPRRYIENEPSAMFSKRQLIEEPTRIKKTKNLAARASTTATLYNYNIQILNTDGSVFGYVAPSSSKANYWTYTTSTTGAVAVALPSSSSSSNLVFAASGNNNVAAFVGPNAASNTMGTGSYNYCPLTGAVATAAGSVPATSTNDYNTANGKTQKVETAVWQYSPSTGALNAVWVNPDSSTFTMLGAIGNTYQNVFLIGDRSAFAKKFNGDTYTAVTFKLTLIR</sequence>